<dbReference type="KEGG" id="tim:GMBLW1_28940"/>
<reference evidence="1" key="1">
    <citation type="submission" date="2019-04" db="EMBL/GenBank/DDBJ databases">
        <authorList>
            <consortium name="Science for Life Laboratories"/>
        </authorList>
    </citation>
    <scope>NUCLEOTIDE SEQUENCE</scope>
    <source>
        <strain evidence="1">MBLW1</strain>
    </source>
</reference>
<protein>
    <submittedName>
        <fullName evidence="1">Uncharacterized protein</fullName>
    </submittedName>
</protein>
<dbReference type="EMBL" id="LR586016">
    <property type="protein sequence ID" value="VIP01066.1"/>
    <property type="molecule type" value="Genomic_DNA"/>
</dbReference>
<evidence type="ECO:0000313" key="1">
    <source>
        <dbReference type="EMBL" id="VIP01066.1"/>
    </source>
</evidence>
<gene>
    <name evidence="1" type="ORF">GMBLW1_28940</name>
</gene>
<proteinExistence type="predicted"/>
<accession>A0A6C2YI22</accession>
<dbReference type="InParanoid" id="A0A6C2YI22"/>
<dbReference type="EMBL" id="LR593887">
    <property type="protein sequence ID" value="VTR97557.1"/>
    <property type="molecule type" value="Genomic_DNA"/>
</dbReference>
<evidence type="ECO:0000313" key="2">
    <source>
        <dbReference type="Proteomes" id="UP000464378"/>
    </source>
</evidence>
<dbReference type="Proteomes" id="UP000464378">
    <property type="component" value="Chromosome"/>
</dbReference>
<sequence>MGARWEPAAVVNCTSSFPAFGMSLKPGDILGITELRVQKTWAGLLPGLGLLTSAFPVLFGNLNGIIWTRGPATAQNLIRHRSLARTVRVDTAPRRSFG</sequence>
<dbReference type="AlphaFoldDB" id="A0A6C2YI22"/>
<name>A0A6C2YI22_9BACT</name>
<keyword evidence="2" id="KW-1185">Reference proteome</keyword>
<organism evidence="1">
    <name type="scientific">Tuwongella immobilis</name>
    <dbReference type="NCBI Taxonomy" id="692036"/>
    <lineage>
        <taxon>Bacteria</taxon>
        <taxon>Pseudomonadati</taxon>
        <taxon>Planctomycetota</taxon>
        <taxon>Planctomycetia</taxon>
        <taxon>Gemmatales</taxon>
        <taxon>Gemmataceae</taxon>
        <taxon>Tuwongella</taxon>
    </lineage>
</organism>